<feature type="domain" description="AAA+ ATPase" evidence="4">
    <location>
        <begin position="240"/>
        <end position="379"/>
    </location>
</feature>
<evidence type="ECO:0000313" key="5">
    <source>
        <dbReference type="Ensembl" id="ENSJJAP00000001995.1"/>
    </source>
</evidence>
<sequence length="799" mass="87793">AWTRVKPYYLSSNRCGKYVDTGILASDLQRMYSIDYGRRKRNAFRIQVEKDYPDQQVSSNHMNNSLLTLYRKGNSDCASSALEVEQREGTTSTPCLTTQAGSTPLKPPAREPAGGWFVDKTPSGKKDEFFLDLSGQKSTNKKPVSEIQDLKESSLLESDTKRNRRSKGKGNKRKKEDLQDVEGEIEAVLQKKAKAKGLDFHISSVKFEDVGGNDATLKEVCKMLIHMRHPEVYQRLGVVPPRGVLLHGPPGCGKTLLAHAIAGELDLPILKVAAPEIVSGVSGESEQKLRELFDQAVSNAPCIVFIDEIDAITPKREVASKDMERRIVAQLLTCMDDLNNVAATARVLIIGATNRPDSLDPALRRAGRFDREICLGIPDETCRERILQTLCRKLRLPETFNFAHLAHLTPGFVGADLMALCREAAMCAVNRVLMKLQEQQPNDPEAAGLPPGGRQEDQPRAEPTSETQAELGTLLKLLRDQDPLSEEQMQGLCIELTDFTVALASVQPSAKREGFVTVPNVTWADIGALEDIREELIMAILAPVRNPDQFRALGLVTPAGILLAGPPGCGKTLLAKAVANEAGLNFISVKGPELLNMVSSILCTIGFKKKGKTKPQCPCIALRDVDYLIVKESRTGASVRVVNQLLTEMDGLETRQQVFILAATNRPDIIDPAILRPGRLDKTLFVGLPPPADRIAILRTITKNGTKPPLDEDVDLEAIANDGRCNCYTGADLSALVREASLCALRQEMTRQKSGSGQGELKISRMHFEDAFKRIKPSISVKVGNNFLRFAFCIEHDSH</sequence>
<dbReference type="InterPro" id="IPR003960">
    <property type="entry name" value="ATPase_AAA_CS"/>
</dbReference>
<dbReference type="GO" id="GO:0005730">
    <property type="term" value="C:nucleolus"/>
    <property type="evidence" value="ECO:0007669"/>
    <property type="project" value="Ensembl"/>
</dbReference>
<dbReference type="Gene3D" id="1.10.10.2010">
    <property type="match status" value="1"/>
</dbReference>
<dbReference type="Gene3D" id="3.40.50.300">
    <property type="entry name" value="P-loop containing nucleotide triphosphate hydrolases"/>
    <property type="match status" value="2"/>
</dbReference>
<feature type="region of interest" description="Disordered" evidence="3">
    <location>
        <begin position="81"/>
        <end position="179"/>
    </location>
</feature>
<dbReference type="GO" id="GO:0005697">
    <property type="term" value="C:telomerase holoenzyme complex"/>
    <property type="evidence" value="ECO:0007669"/>
    <property type="project" value="Ensembl"/>
</dbReference>
<dbReference type="Ensembl" id="ENSJJAT00000003618.1">
    <property type="protein sequence ID" value="ENSJJAP00000001995.1"/>
    <property type="gene ID" value="ENSJJAG00000003012.1"/>
</dbReference>
<dbReference type="CDD" id="cd19518">
    <property type="entry name" value="RecA-like_NVL_r1-like"/>
    <property type="match status" value="1"/>
</dbReference>
<protein>
    <submittedName>
        <fullName evidence="5">Nuclear VCP-like</fullName>
    </submittedName>
</protein>
<dbReference type="GO" id="GO:0016887">
    <property type="term" value="F:ATP hydrolysis activity"/>
    <property type="evidence" value="ECO:0007669"/>
    <property type="project" value="InterPro"/>
</dbReference>
<reference evidence="5" key="1">
    <citation type="submission" date="2025-08" db="UniProtKB">
        <authorList>
            <consortium name="Ensembl"/>
        </authorList>
    </citation>
    <scope>IDENTIFICATION</scope>
</reference>
<keyword evidence="6" id="KW-1185">Reference proteome</keyword>
<evidence type="ECO:0000313" key="6">
    <source>
        <dbReference type="Proteomes" id="UP000694385"/>
    </source>
</evidence>
<dbReference type="InterPro" id="IPR031996">
    <property type="entry name" value="NVL2_nucleolin-bd"/>
</dbReference>
<organism evidence="5 6">
    <name type="scientific">Jaculus jaculus</name>
    <name type="common">Lesser Egyptian jerboa</name>
    <dbReference type="NCBI Taxonomy" id="51337"/>
    <lineage>
        <taxon>Eukaryota</taxon>
        <taxon>Metazoa</taxon>
        <taxon>Chordata</taxon>
        <taxon>Craniata</taxon>
        <taxon>Vertebrata</taxon>
        <taxon>Euteleostomi</taxon>
        <taxon>Mammalia</taxon>
        <taxon>Eutheria</taxon>
        <taxon>Euarchontoglires</taxon>
        <taxon>Glires</taxon>
        <taxon>Rodentia</taxon>
        <taxon>Myomorpha</taxon>
        <taxon>Dipodoidea</taxon>
        <taxon>Dipodidae</taxon>
        <taxon>Dipodinae</taxon>
        <taxon>Jaculus</taxon>
    </lineage>
</organism>
<evidence type="ECO:0000256" key="2">
    <source>
        <dbReference type="ARBA" id="ARBA00022840"/>
    </source>
</evidence>
<dbReference type="InterPro" id="IPR041569">
    <property type="entry name" value="AAA_lid_3"/>
</dbReference>
<keyword evidence="1" id="KW-0547">Nucleotide-binding</keyword>
<dbReference type="Pfam" id="PF16725">
    <property type="entry name" value="Nucleolin_bd"/>
    <property type="match status" value="1"/>
</dbReference>
<feature type="region of interest" description="Disordered" evidence="3">
    <location>
        <begin position="439"/>
        <end position="467"/>
    </location>
</feature>
<dbReference type="PANTHER" id="PTHR23077">
    <property type="entry name" value="AAA-FAMILY ATPASE"/>
    <property type="match status" value="1"/>
</dbReference>
<dbReference type="InterPro" id="IPR038100">
    <property type="entry name" value="NLV2_N_sf"/>
</dbReference>
<dbReference type="InterPro" id="IPR003593">
    <property type="entry name" value="AAA+_ATPase"/>
</dbReference>
<dbReference type="InterPro" id="IPR027417">
    <property type="entry name" value="P-loop_NTPase"/>
</dbReference>
<feature type="compositionally biased region" description="Polar residues" evidence="3">
    <location>
        <begin position="89"/>
        <end position="102"/>
    </location>
</feature>
<feature type="compositionally biased region" description="Basic and acidic residues" evidence="3">
    <location>
        <begin position="148"/>
        <end position="161"/>
    </location>
</feature>
<dbReference type="FunFam" id="1.10.8.60:FF:000172">
    <property type="entry name" value="Nuclear valosin-containing protein-like"/>
    <property type="match status" value="1"/>
</dbReference>
<name>A0A8C5NUU0_JACJA</name>
<proteinExistence type="predicted"/>
<accession>A0A8C5NUU0</accession>
<dbReference type="OMA" id="MESNSAM"/>
<dbReference type="Pfam" id="PF00004">
    <property type="entry name" value="AAA"/>
    <property type="match status" value="2"/>
</dbReference>
<dbReference type="GO" id="GO:0005524">
    <property type="term" value="F:ATP binding"/>
    <property type="evidence" value="ECO:0007669"/>
    <property type="project" value="UniProtKB-KW"/>
</dbReference>
<dbReference type="GO" id="GO:1990275">
    <property type="term" value="F:preribosome binding"/>
    <property type="evidence" value="ECO:0007669"/>
    <property type="project" value="Ensembl"/>
</dbReference>
<dbReference type="GO" id="GO:1904749">
    <property type="term" value="P:regulation of protein localization to nucleolus"/>
    <property type="evidence" value="ECO:0007669"/>
    <property type="project" value="Ensembl"/>
</dbReference>
<dbReference type="Gene3D" id="1.10.8.60">
    <property type="match status" value="2"/>
</dbReference>
<evidence type="ECO:0000256" key="1">
    <source>
        <dbReference type="ARBA" id="ARBA00022741"/>
    </source>
</evidence>
<dbReference type="PANTHER" id="PTHR23077:SF171">
    <property type="entry name" value="NUCLEAR VALOSIN-CONTAINING PROTEIN-LIKE"/>
    <property type="match status" value="1"/>
</dbReference>
<dbReference type="GO" id="GO:1905323">
    <property type="term" value="P:telomerase holoenzyme complex assembly"/>
    <property type="evidence" value="ECO:0007669"/>
    <property type="project" value="Ensembl"/>
</dbReference>
<dbReference type="GeneTree" id="ENSGT00570000079239"/>
<dbReference type="GO" id="GO:0005654">
    <property type="term" value="C:nucleoplasm"/>
    <property type="evidence" value="ECO:0007669"/>
    <property type="project" value="Ensembl"/>
</dbReference>
<dbReference type="InterPro" id="IPR003959">
    <property type="entry name" value="ATPase_AAA_core"/>
</dbReference>
<reference evidence="5" key="2">
    <citation type="submission" date="2025-09" db="UniProtKB">
        <authorList>
            <consortium name="Ensembl"/>
        </authorList>
    </citation>
    <scope>IDENTIFICATION</scope>
</reference>
<dbReference type="GO" id="GO:0003723">
    <property type="term" value="F:RNA binding"/>
    <property type="evidence" value="ECO:0007669"/>
    <property type="project" value="TreeGrafter"/>
</dbReference>
<dbReference type="PROSITE" id="PS00674">
    <property type="entry name" value="AAA"/>
    <property type="match status" value="2"/>
</dbReference>
<evidence type="ECO:0000259" key="4">
    <source>
        <dbReference type="SMART" id="SM00382"/>
    </source>
</evidence>
<dbReference type="GO" id="GO:0032206">
    <property type="term" value="P:positive regulation of telomere maintenance"/>
    <property type="evidence" value="ECO:0007669"/>
    <property type="project" value="Ensembl"/>
</dbReference>
<dbReference type="GO" id="GO:0006364">
    <property type="term" value="P:rRNA processing"/>
    <property type="evidence" value="ECO:0007669"/>
    <property type="project" value="Ensembl"/>
</dbReference>
<keyword evidence="2" id="KW-0067">ATP-binding</keyword>
<dbReference type="GO" id="GO:0000176">
    <property type="term" value="C:nuclear exosome (RNase complex)"/>
    <property type="evidence" value="ECO:0007669"/>
    <property type="project" value="Ensembl"/>
</dbReference>
<dbReference type="Pfam" id="PF17862">
    <property type="entry name" value="AAA_lid_3"/>
    <property type="match status" value="2"/>
</dbReference>
<dbReference type="Proteomes" id="UP000694385">
    <property type="component" value="Unassembled WGS sequence"/>
</dbReference>
<dbReference type="SUPFAM" id="SSF52540">
    <property type="entry name" value="P-loop containing nucleoside triphosphate hydrolases"/>
    <property type="match status" value="2"/>
</dbReference>
<evidence type="ECO:0000256" key="3">
    <source>
        <dbReference type="SAM" id="MobiDB-lite"/>
    </source>
</evidence>
<dbReference type="FunFam" id="3.40.50.300:FF:000600">
    <property type="entry name" value="Nuclear valosin-containing protein-like"/>
    <property type="match status" value="1"/>
</dbReference>
<dbReference type="AlphaFoldDB" id="A0A8C5NUU0"/>
<dbReference type="SMART" id="SM00382">
    <property type="entry name" value="AAA"/>
    <property type="match status" value="2"/>
</dbReference>
<feature type="compositionally biased region" description="Basic residues" evidence="3">
    <location>
        <begin position="162"/>
        <end position="173"/>
    </location>
</feature>
<dbReference type="FunFam" id="1.10.8.60:FF:000063">
    <property type="entry name" value="Nuclear valosin-containing protein-like"/>
    <property type="match status" value="1"/>
</dbReference>
<dbReference type="GO" id="GO:0042273">
    <property type="term" value="P:ribosomal large subunit biogenesis"/>
    <property type="evidence" value="ECO:0007669"/>
    <property type="project" value="Ensembl"/>
</dbReference>
<gene>
    <name evidence="5" type="primary">Nvl</name>
</gene>
<feature type="domain" description="AAA+ ATPase" evidence="4">
    <location>
        <begin position="557"/>
        <end position="690"/>
    </location>
</feature>
<dbReference type="InterPro" id="IPR050168">
    <property type="entry name" value="AAA_ATPase_domain"/>
</dbReference>